<feature type="chain" id="PRO_5020977848" evidence="2">
    <location>
        <begin position="19"/>
        <end position="184"/>
    </location>
</feature>
<dbReference type="Proteomes" id="UP000308199">
    <property type="component" value="Unassembled WGS sequence"/>
</dbReference>
<dbReference type="EMBL" id="SGPK01000249">
    <property type="protein sequence ID" value="THH05601.1"/>
    <property type="molecule type" value="Genomic_DNA"/>
</dbReference>
<comment type="caution">
    <text evidence="3">The sequence shown here is derived from an EMBL/GenBank/DDBJ whole genome shotgun (WGS) entry which is preliminary data.</text>
</comment>
<evidence type="ECO:0000256" key="2">
    <source>
        <dbReference type="SAM" id="SignalP"/>
    </source>
</evidence>
<sequence>MVVRLALVVAAAAGFASAQLKVLAPGGPNLWWVANEENNVVWNCKDSQFDNFTILLKNSNPAVLSGADAIVSIQQNFDCSETLTTQQANFTAATGYTLLLANTLNSSDVYASSDPFEVKAQGSAYPASSATPVADSTSTSSSSASTSSSSGSSSSSQTSGALTVLPNGAGAFGALLAGAFVLSL</sequence>
<evidence type="ECO:0000313" key="3">
    <source>
        <dbReference type="EMBL" id="THH05601.1"/>
    </source>
</evidence>
<accession>A0A4S4L405</accession>
<proteinExistence type="predicted"/>
<evidence type="ECO:0000313" key="4">
    <source>
        <dbReference type="Proteomes" id="UP000308199"/>
    </source>
</evidence>
<gene>
    <name evidence="3" type="ORF">EW145_g4678</name>
</gene>
<name>A0A4S4L405_9AGAM</name>
<evidence type="ECO:0000256" key="1">
    <source>
        <dbReference type="SAM" id="MobiDB-lite"/>
    </source>
</evidence>
<protein>
    <submittedName>
        <fullName evidence="3">Uncharacterized protein</fullName>
    </submittedName>
</protein>
<keyword evidence="2" id="KW-0732">Signal</keyword>
<dbReference type="AlphaFoldDB" id="A0A4S4L405"/>
<dbReference type="OrthoDB" id="2576580at2759"/>
<feature type="signal peptide" evidence="2">
    <location>
        <begin position="1"/>
        <end position="18"/>
    </location>
</feature>
<reference evidence="3 4" key="1">
    <citation type="submission" date="2019-02" db="EMBL/GenBank/DDBJ databases">
        <title>Genome sequencing of the rare red list fungi Phellinidium pouzarii.</title>
        <authorList>
            <person name="Buettner E."/>
            <person name="Kellner H."/>
        </authorList>
    </citation>
    <scope>NUCLEOTIDE SEQUENCE [LARGE SCALE GENOMIC DNA]</scope>
    <source>
        <strain evidence="3 4">DSM 108285</strain>
    </source>
</reference>
<keyword evidence="4" id="KW-1185">Reference proteome</keyword>
<organism evidence="3 4">
    <name type="scientific">Phellinidium pouzarii</name>
    <dbReference type="NCBI Taxonomy" id="167371"/>
    <lineage>
        <taxon>Eukaryota</taxon>
        <taxon>Fungi</taxon>
        <taxon>Dikarya</taxon>
        <taxon>Basidiomycota</taxon>
        <taxon>Agaricomycotina</taxon>
        <taxon>Agaricomycetes</taxon>
        <taxon>Hymenochaetales</taxon>
        <taxon>Hymenochaetaceae</taxon>
        <taxon>Phellinidium</taxon>
    </lineage>
</organism>
<feature type="region of interest" description="Disordered" evidence="1">
    <location>
        <begin position="127"/>
        <end position="159"/>
    </location>
</feature>